<evidence type="ECO:0000313" key="1">
    <source>
        <dbReference type="EMBL" id="MBM6924057.1"/>
    </source>
</evidence>
<name>A0ABS2GNP1_9FIRM</name>
<accession>A0ABS2GNP1</accession>
<evidence type="ECO:0000313" key="2">
    <source>
        <dbReference type="Proteomes" id="UP000724149"/>
    </source>
</evidence>
<organism evidence="1 2">
    <name type="scientific">Hydrogenoanaerobacterium saccharovorans</name>
    <dbReference type="NCBI Taxonomy" id="474960"/>
    <lineage>
        <taxon>Bacteria</taxon>
        <taxon>Bacillati</taxon>
        <taxon>Bacillota</taxon>
        <taxon>Clostridia</taxon>
        <taxon>Eubacteriales</taxon>
        <taxon>Oscillospiraceae</taxon>
        <taxon>Hydrogenoanaerobacterium</taxon>
    </lineage>
</organism>
<keyword evidence="2" id="KW-1185">Reference proteome</keyword>
<dbReference type="RefSeq" id="WP_204721711.1">
    <property type="nucleotide sequence ID" value="NZ_JACSNR010000010.1"/>
</dbReference>
<protein>
    <submittedName>
        <fullName evidence="1">Uncharacterized protein</fullName>
    </submittedName>
</protein>
<comment type="caution">
    <text evidence="1">The sequence shown here is derived from an EMBL/GenBank/DDBJ whole genome shotgun (WGS) entry which is preliminary data.</text>
</comment>
<dbReference type="EMBL" id="JACSNR010000010">
    <property type="protein sequence ID" value="MBM6924057.1"/>
    <property type="molecule type" value="Genomic_DNA"/>
</dbReference>
<reference evidence="1 2" key="1">
    <citation type="journal article" date="2021" name="Sci. Rep.">
        <title>The distribution of antibiotic resistance genes in chicken gut microbiota commensals.</title>
        <authorList>
            <person name="Juricova H."/>
            <person name="Matiasovicova J."/>
            <person name="Kubasova T."/>
            <person name="Cejkova D."/>
            <person name="Rychlik I."/>
        </authorList>
    </citation>
    <scope>NUCLEOTIDE SEQUENCE [LARGE SCALE GENOMIC DNA]</scope>
    <source>
        <strain evidence="1 2">An564</strain>
    </source>
</reference>
<dbReference type="Proteomes" id="UP000724149">
    <property type="component" value="Unassembled WGS sequence"/>
</dbReference>
<sequence length="76" mass="8518">MTVCSKKGYNTTITEEMTADFLHGGSKVRQLIQLPEGYKELGTIAPFGPIVPFLLYENSRWLPLAAGAFLHRKNFC</sequence>
<gene>
    <name evidence="1" type="ORF">H9X81_10220</name>
</gene>
<proteinExistence type="predicted"/>